<keyword evidence="2 5" id="KW-0812">Transmembrane</keyword>
<evidence type="ECO:0000256" key="3">
    <source>
        <dbReference type="ARBA" id="ARBA00022989"/>
    </source>
</evidence>
<evidence type="ECO:0000256" key="5">
    <source>
        <dbReference type="SAM" id="Phobius"/>
    </source>
</evidence>
<proteinExistence type="predicted"/>
<dbReference type="InterPro" id="IPR020846">
    <property type="entry name" value="MFS_dom"/>
</dbReference>
<dbReference type="PROSITE" id="PS00216">
    <property type="entry name" value="SUGAR_TRANSPORT_1"/>
    <property type="match status" value="1"/>
</dbReference>
<feature type="transmembrane region" description="Helical" evidence="5">
    <location>
        <begin position="315"/>
        <end position="333"/>
    </location>
</feature>
<dbReference type="Pfam" id="PF07690">
    <property type="entry name" value="MFS_1"/>
    <property type="match status" value="1"/>
</dbReference>
<feature type="transmembrane region" description="Helical" evidence="5">
    <location>
        <begin position="345"/>
        <end position="368"/>
    </location>
</feature>
<feature type="transmembrane region" description="Helical" evidence="5">
    <location>
        <begin position="374"/>
        <end position="394"/>
    </location>
</feature>
<dbReference type="InterPro" id="IPR005829">
    <property type="entry name" value="Sugar_transporter_CS"/>
</dbReference>
<dbReference type="PROSITE" id="PS50850">
    <property type="entry name" value="MFS"/>
    <property type="match status" value="1"/>
</dbReference>
<evidence type="ECO:0000313" key="8">
    <source>
        <dbReference type="Proteomes" id="UP001060336"/>
    </source>
</evidence>
<comment type="subcellular location">
    <subcellularLocation>
        <location evidence="1">Membrane</location>
        <topology evidence="1">Multi-pass membrane protein</topology>
    </subcellularLocation>
</comment>
<feature type="transmembrane region" description="Helical" evidence="5">
    <location>
        <begin position="257"/>
        <end position="279"/>
    </location>
</feature>
<evidence type="ECO:0000256" key="2">
    <source>
        <dbReference type="ARBA" id="ARBA00022692"/>
    </source>
</evidence>
<evidence type="ECO:0000259" key="6">
    <source>
        <dbReference type="PROSITE" id="PS50850"/>
    </source>
</evidence>
<dbReference type="InterPro" id="IPR036259">
    <property type="entry name" value="MFS_trans_sf"/>
</dbReference>
<feature type="transmembrane region" description="Helical" evidence="5">
    <location>
        <begin position="291"/>
        <end position="309"/>
    </location>
</feature>
<feature type="transmembrane region" description="Helical" evidence="5">
    <location>
        <begin position="225"/>
        <end position="251"/>
    </location>
</feature>
<sequence>MSISERLTGVTLRENIPITLVGLGHGAIHWTAATFYLLLPPLSMTLGLSYTETGALVSVFHVSSFAANFFSGPLIDISGRKVLFQILSVAIGALALAAMGLAGTFLAIAGLVTIIGVTGNLWHPPAISFLSSRYPKNRGYALSIHGLGASTGDTIAPLAAGALIAALGWQQAAEVSALPVLAVAAILAVGLWRYETARPKTDAGQGAGLSEYLDGIRTVIANRAILGLCVMSGFRSMTQSGLLAFLPLYLAHDMGSGPVMIGIAMAAMQVGGVIATPVAGIWSDRAGRRSVVLAGLSASTLIIASLTFLGSETAFIAGISLLGFVLYAVRPVVHSWMMDLTPDHLGGSATSLMFGTQSGFSMVMPLLGGMLADAYGLASVFYMLAGSILITNLITLRLPKDRAATEA</sequence>
<feature type="transmembrane region" description="Helical" evidence="5">
    <location>
        <begin position="175"/>
        <end position="192"/>
    </location>
</feature>
<keyword evidence="4 5" id="KW-0472">Membrane</keyword>
<protein>
    <submittedName>
        <fullName evidence="7">MFS transporter</fullName>
    </submittedName>
</protein>
<reference evidence="7" key="1">
    <citation type="submission" date="2022-08" db="EMBL/GenBank/DDBJ databases">
        <title>Nisaea acidiphila sp. nov., isolated from a marine algal debris and emended description of the genus Nisaea Urios et al. 2008.</title>
        <authorList>
            <person name="Kwon K."/>
        </authorList>
    </citation>
    <scope>NUCLEOTIDE SEQUENCE</scope>
    <source>
        <strain evidence="7">MEBiC11861</strain>
    </source>
</reference>
<organism evidence="7 8">
    <name type="scientific">Nisaea acidiphila</name>
    <dbReference type="NCBI Taxonomy" id="1862145"/>
    <lineage>
        <taxon>Bacteria</taxon>
        <taxon>Pseudomonadati</taxon>
        <taxon>Pseudomonadota</taxon>
        <taxon>Alphaproteobacteria</taxon>
        <taxon>Rhodospirillales</taxon>
        <taxon>Thalassobaculaceae</taxon>
        <taxon>Nisaea</taxon>
    </lineage>
</organism>
<dbReference type="Proteomes" id="UP001060336">
    <property type="component" value="Chromosome"/>
</dbReference>
<evidence type="ECO:0000256" key="1">
    <source>
        <dbReference type="ARBA" id="ARBA00004141"/>
    </source>
</evidence>
<dbReference type="KEGG" id="naci:NUH88_19405"/>
<dbReference type="EMBL" id="CP102480">
    <property type="protein sequence ID" value="UUX49553.1"/>
    <property type="molecule type" value="Genomic_DNA"/>
</dbReference>
<dbReference type="RefSeq" id="WP_257768294.1">
    <property type="nucleotide sequence ID" value="NZ_CP102480.1"/>
</dbReference>
<accession>A0A9J7ASS9</accession>
<keyword evidence="3 5" id="KW-1133">Transmembrane helix</keyword>
<dbReference type="GO" id="GO:0022857">
    <property type="term" value="F:transmembrane transporter activity"/>
    <property type="evidence" value="ECO:0007669"/>
    <property type="project" value="InterPro"/>
</dbReference>
<name>A0A9J7ASS9_9PROT</name>
<gene>
    <name evidence="7" type="ORF">NUH88_19405</name>
</gene>
<feature type="transmembrane region" description="Helical" evidence="5">
    <location>
        <begin position="50"/>
        <end position="70"/>
    </location>
</feature>
<feature type="domain" description="Major facilitator superfamily (MFS) profile" evidence="6">
    <location>
        <begin position="10"/>
        <end position="403"/>
    </location>
</feature>
<dbReference type="InterPro" id="IPR011701">
    <property type="entry name" value="MFS"/>
</dbReference>
<dbReference type="PANTHER" id="PTHR43129">
    <property type="entry name" value="FOSMIDOMYCIN RESISTANCE PROTEIN"/>
    <property type="match status" value="1"/>
</dbReference>
<feature type="transmembrane region" description="Helical" evidence="5">
    <location>
        <begin position="82"/>
        <end position="99"/>
    </location>
</feature>
<feature type="transmembrane region" description="Helical" evidence="5">
    <location>
        <begin position="105"/>
        <end position="123"/>
    </location>
</feature>
<dbReference type="SUPFAM" id="SSF103473">
    <property type="entry name" value="MFS general substrate transporter"/>
    <property type="match status" value="1"/>
</dbReference>
<evidence type="ECO:0000313" key="7">
    <source>
        <dbReference type="EMBL" id="UUX49553.1"/>
    </source>
</evidence>
<feature type="transmembrane region" description="Helical" evidence="5">
    <location>
        <begin position="20"/>
        <end position="38"/>
    </location>
</feature>
<feature type="transmembrane region" description="Helical" evidence="5">
    <location>
        <begin position="144"/>
        <end position="169"/>
    </location>
</feature>
<dbReference type="PANTHER" id="PTHR43129:SF1">
    <property type="entry name" value="FOSMIDOMYCIN RESISTANCE PROTEIN"/>
    <property type="match status" value="1"/>
</dbReference>
<dbReference type="GO" id="GO:0005886">
    <property type="term" value="C:plasma membrane"/>
    <property type="evidence" value="ECO:0007669"/>
    <property type="project" value="TreeGrafter"/>
</dbReference>
<keyword evidence="8" id="KW-1185">Reference proteome</keyword>
<dbReference type="Gene3D" id="1.20.1250.20">
    <property type="entry name" value="MFS general substrate transporter like domains"/>
    <property type="match status" value="2"/>
</dbReference>
<evidence type="ECO:0000256" key="4">
    <source>
        <dbReference type="ARBA" id="ARBA00023136"/>
    </source>
</evidence>
<dbReference type="AlphaFoldDB" id="A0A9J7ASS9"/>